<gene>
    <name evidence="1" type="ORF">GSTENG00010323001</name>
</gene>
<accession>Q4SYI0</accession>
<evidence type="ECO:0000313" key="1">
    <source>
        <dbReference type="EMBL" id="CAF94302.1"/>
    </source>
</evidence>
<proteinExistence type="predicted"/>
<organism evidence="1">
    <name type="scientific">Tetraodon nigroviridis</name>
    <name type="common">Spotted green pufferfish</name>
    <name type="synonym">Chelonodon nigroviridis</name>
    <dbReference type="NCBI Taxonomy" id="99883"/>
    <lineage>
        <taxon>Eukaryota</taxon>
        <taxon>Metazoa</taxon>
        <taxon>Chordata</taxon>
        <taxon>Craniata</taxon>
        <taxon>Vertebrata</taxon>
        <taxon>Euteleostomi</taxon>
        <taxon>Actinopterygii</taxon>
        <taxon>Neopterygii</taxon>
        <taxon>Teleostei</taxon>
        <taxon>Neoteleostei</taxon>
        <taxon>Acanthomorphata</taxon>
        <taxon>Eupercaria</taxon>
        <taxon>Tetraodontiformes</taxon>
        <taxon>Tetradontoidea</taxon>
        <taxon>Tetraodontidae</taxon>
        <taxon>Tetraodon</taxon>
    </lineage>
</organism>
<reference evidence="1" key="2">
    <citation type="submission" date="2004-02" db="EMBL/GenBank/DDBJ databases">
        <authorList>
            <consortium name="Genoscope"/>
            <consortium name="Whitehead Institute Centre for Genome Research"/>
        </authorList>
    </citation>
    <scope>NUCLEOTIDE SEQUENCE</scope>
</reference>
<protein>
    <submittedName>
        <fullName evidence="1">Chromosome undetermined SCAF12060, whole genome shotgun sequence</fullName>
    </submittedName>
</protein>
<feature type="non-terminal residue" evidence="1">
    <location>
        <position position="1"/>
    </location>
</feature>
<name>Q4SYI0_TETNG</name>
<dbReference type="KEGG" id="tng:GSTEN00010323G001"/>
<reference evidence="1" key="1">
    <citation type="journal article" date="2004" name="Nature">
        <title>Genome duplication in the teleost fish Tetraodon nigroviridis reveals the early vertebrate proto-karyotype.</title>
        <authorList>
            <person name="Jaillon O."/>
            <person name="Aury J.-M."/>
            <person name="Brunet F."/>
            <person name="Petit J.-L."/>
            <person name="Stange-Thomann N."/>
            <person name="Mauceli E."/>
            <person name="Bouneau L."/>
            <person name="Fischer C."/>
            <person name="Ozouf-Costaz C."/>
            <person name="Bernot A."/>
            <person name="Nicaud S."/>
            <person name="Jaffe D."/>
            <person name="Fisher S."/>
            <person name="Lutfalla G."/>
            <person name="Dossat C."/>
            <person name="Segurens B."/>
            <person name="Dasilva C."/>
            <person name="Salanoubat M."/>
            <person name="Levy M."/>
            <person name="Boudet N."/>
            <person name="Castellano S."/>
            <person name="Anthouard V."/>
            <person name="Jubin C."/>
            <person name="Castelli V."/>
            <person name="Katinka M."/>
            <person name="Vacherie B."/>
            <person name="Biemont C."/>
            <person name="Skalli Z."/>
            <person name="Cattolico L."/>
            <person name="Poulain J."/>
            <person name="De Berardinis V."/>
            <person name="Cruaud C."/>
            <person name="Duprat S."/>
            <person name="Brottier P."/>
            <person name="Coutanceau J.-P."/>
            <person name="Gouzy J."/>
            <person name="Parra G."/>
            <person name="Lardier G."/>
            <person name="Chapple C."/>
            <person name="McKernan K.J."/>
            <person name="McEwan P."/>
            <person name="Bosak S."/>
            <person name="Kellis M."/>
            <person name="Volff J.-N."/>
            <person name="Guigo R."/>
            <person name="Zody M.C."/>
            <person name="Mesirov J."/>
            <person name="Lindblad-Toh K."/>
            <person name="Birren B."/>
            <person name="Nusbaum C."/>
            <person name="Kahn D."/>
            <person name="Robinson-Rechavi M."/>
            <person name="Laudet V."/>
            <person name="Schachter V."/>
            <person name="Quetier F."/>
            <person name="Saurin W."/>
            <person name="Scarpelli C."/>
            <person name="Wincker P."/>
            <person name="Lander E.S."/>
            <person name="Weissenbach J."/>
            <person name="Roest Crollius H."/>
        </authorList>
    </citation>
    <scope>NUCLEOTIDE SEQUENCE [LARGE SCALE GENOMIC DNA]</scope>
</reference>
<dbReference type="AlphaFoldDB" id="Q4SYI0"/>
<dbReference type="Gene3D" id="3.30.200.20">
    <property type="entry name" value="Phosphorylase Kinase, domain 1"/>
    <property type="match status" value="1"/>
</dbReference>
<dbReference type="OrthoDB" id="301415at2759"/>
<sequence>RYNAITGEWAQDEVHLKMASKPFGKGAMRECFRT</sequence>
<dbReference type="EMBL" id="CAAE01012060">
    <property type="protein sequence ID" value="CAF94302.1"/>
    <property type="molecule type" value="Genomic_DNA"/>
</dbReference>